<dbReference type="Pfam" id="PF08299">
    <property type="entry name" value="Bac_DnaA_C"/>
    <property type="match status" value="1"/>
</dbReference>
<dbReference type="Gene3D" id="1.10.8.60">
    <property type="match status" value="1"/>
</dbReference>
<keyword evidence="3 8" id="KW-0235">DNA replication</keyword>
<dbReference type="GO" id="GO:0005737">
    <property type="term" value="C:cytoplasm"/>
    <property type="evidence" value="ECO:0007669"/>
    <property type="project" value="UniProtKB-SubCell"/>
</dbReference>
<dbReference type="PRINTS" id="PR00051">
    <property type="entry name" value="DNAA"/>
</dbReference>
<dbReference type="SMART" id="SM00382">
    <property type="entry name" value="AAA"/>
    <property type="match status" value="1"/>
</dbReference>
<dbReference type="InterPro" id="IPR027417">
    <property type="entry name" value="P-loop_NTPase"/>
</dbReference>
<dbReference type="HAMAP" id="MF_00377">
    <property type="entry name" value="DnaA_bact"/>
    <property type="match status" value="1"/>
</dbReference>
<dbReference type="GO" id="GO:0005524">
    <property type="term" value="F:ATP binding"/>
    <property type="evidence" value="ECO:0007669"/>
    <property type="project" value="UniProtKB-UniRule"/>
</dbReference>
<dbReference type="Pfam" id="PF00308">
    <property type="entry name" value="Bac_DnaA"/>
    <property type="match status" value="1"/>
</dbReference>
<dbReference type="InterPro" id="IPR013317">
    <property type="entry name" value="DnaA_dom"/>
</dbReference>
<evidence type="ECO:0000256" key="8">
    <source>
        <dbReference type="HAMAP-Rule" id="MF_00377"/>
    </source>
</evidence>
<dbReference type="RefSeq" id="WP_047131985.1">
    <property type="nucleotide sequence ID" value="NZ_CP015114.1"/>
</dbReference>
<feature type="binding site" evidence="8">
    <location>
        <position position="161"/>
    </location>
    <ligand>
        <name>ATP</name>
        <dbReference type="ChEBI" id="CHEBI:30616"/>
    </ligand>
</feature>
<dbReference type="Gene3D" id="1.10.1750.10">
    <property type="match status" value="1"/>
</dbReference>
<dbReference type="Pfam" id="PF11638">
    <property type="entry name" value="DnaA_N"/>
    <property type="match status" value="1"/>
</dbReference>
<evidence type="ECO:0000313" key="15">
    <source>
        <dbReference type="EMBL" id="QQS82363.1"/>
    </source>
</evidence>
<evidence type="ECO:0000256" key="3">
    <source>
        <dbReference type="ARBA" id="ARBA00022705"/>
    </source>
</evidence>
<feature type="binding site" evidence="8">
    <location>
        <position position="159"/>
    </location>
    <ligand>
        <name>ATP</name>
        <dbReference type="ChEBI" id="CHEBI:30616"/>
    </ligand>
</feature>
<dbReference type="GO" id="GO:0008289">
    <property type="term" value="F:lipid binding"/>
    <property type="evidence" value="ECO:0007669"/>
    <property type="project" value="UniProtKB-KW"/>
</dbReference>
<dbReference type="AlphaFoldDB" id="A0AB37H5B1"/>
<keyword evidence="7 8" id="KW-0238">DNA-binding</keyword>
<dbReference type="InterPro" id="IPR003593">
    <property type="entry name" value="AAA+_ATPase"/>
</dbReference>
<evidence type="ECO:0000313" key="16">
    <source>
        <dbReference type="Proteomes" id="UP000595942"/>
    </source>
</evidence>
<evidence type="ECO:0000256" key="4">
    <source>
        <dbReference type="ARBA" id="ARBA00022741"/>
    </source>
</evidence>
<dbReference type="SUPFAM" id="SSF48295">
    <property type="entry name" value="TrpR-like"/>
    <property type="match status" value="1"/>
</dbReference>
<dbReference type="PANTHER" id="PTHR30050:SF2">
    <property type="entry name" value="CHROMOSOMAL REPLICATION INITIATOR PROTEIN DNAA"/>
    <property type="match status" value="1"/>
</dbReference>
<dbReference type="NCBIfam" id="TIGR00362">
    <property type="entry name" value="DnaA"/>
    <property type="match status" value="1"/>
</dbReference>
<evidence type="ECO:0000256" key="6">
    <source>
        <dbReference type="ARBA" id="ARBA00023121"/>
    </source>
</evidence>
<keyword evidence="6 8" id="KW-0446">Lipid-binding</keyword>
<dbReference type="EMBL" id="CP068073">
    <property type="protein sequence ID" value="QQS82363.1"/>
    <property type="molecule type" value="Genomic_DNA"/>
</dbReference>
<keyword evidence="5 8" id="KW-0067">ATP-binding</keyword>
<name>A0AB37H5B1_9STAP</name>
<dbReference type="GO" id="GO:0005886">
    <property type="term" value="C:plasma membrane"/>
    <property type="evidence" value="ECO:0007669"/>
    <property type="project" value="TreeGrafter"/>
</dbReference>
<feature type="domain" description="Chromosomal replication initiator DnaA C-terminal" evidence="14">
    <location>
        <begin position="360"/>
        <end position="429"/>
    </location>
</feature>
<proteinExistence type="inferred from homology"/>
<comment type="subunit">
    <text evidence="8">Oligomerizes as a right-handed, spiral filament on DNA at oriC.</text>
</comment>
<keyword evidence="4 8" id="KW-0547">Nucleotide-binding</keyword>
<dbReference type="InterPro" id="IPR010921">
    <property type="entry name" value="Trp_repressor/repl_initiator"/>
</dbReference>
<feature type="binding site" evidence="8">
    <location>
        <position position="163"/>
    </location>
    <ligand>
        <name>ATP</name>
        <dbReference type="ChEBI" id="CHEBI:30616"/>
    </ligand>
</feature>
<evidence type="ECO:0000259" key="14">
    <source>
        <dbReference type="SMART" id="SM00760"/>
    </source>
</evidence>
<evidence type="ECO:0000256" key="10">
    <source>
        <dbReference type="RuleBase" id="RU000577"/>
    </source>
</evidence>
<dbReference type="FunFam" id="1.10.8.60:FF:000003">
    <property type="entry name" value="Chromosomal replication initiator protein DnaA"/>
    <property type="match status" value="1"/>
</dbReference>
<dbReference type="InterPro" id="IPR024633">
    <property type="entry name" value="DnaA_N_dom"/>
</dbReference>
<accession>A0AB37H5B1</accession>
<dbReference type="InterPro" id="IPR001957">
    <property type="entry name" value="Chromosome_initiator_DnaA"/>
</dbReference>
<dbReference type="GeneID" id="93725259"/>
<sequence length="453" mass="52182">MSKEEIWDKVLELAKNELTPISYITWFEPPKTELIDIQENTAIILVESNFVQDFLKKQYTDIIADLIEKAIGTKLVPNFVIQKDLTEDKQVKDSAKAKSEAKPDVQTPQNSSEDQFNVHNTFETFVIGPGNRFPHAASLAVAEAPAKAYNPLFIYGGVGLGKTHLMHAIGHYVLENNHDAKVIYTSSEKFTNEFIKSIRDNETEQFREKYRNIDVLLIDDIQFIQNKEQTQEEFFHTFNDLHQTGKQIVISSDRPPKEIAKLEDRLRSRFEWGLIVDITPPDYETRMAILQKKLEEEDVDIPLESLTYIANQIQSNIRELEGALTRVIAYSRLQNEAITTELTAEALKDIIQTPKSKKITIQDIQKVVGQYYNVRLEDFAAKKRTKSIAYPRQIAMYLSRELTDFSLPKIGEEFGGRDHTTVIHAHMKIQTDMSEDSIFKQEVENLEKEIRNQ</sequence>
<comment type="domain">
    <text evidence="8">Domain I is involved in oligomerization and binding regulators, domain II is flexibile and of varying length in different bacteria, domain III forms the AAA+ region, while domain IV binds dsDNA.</text>
</comment>
<protein>
    <recommendedName>
        <fullName evidence="8 9">Chromosomal replication initiator protein DnaA</fullName>
    </recommendedName>
</protein>
<dbReference type="GO" id="GO:0006270">
    <property type="term" value="P:DNA replication initiation"/>
    <property type="evidence" value="ECO:0007669"/>
    <property type="project" value="UniProtKB-UniRule"/>
</dbReference>
<dbReference type="Proteomes" id="UP000595942">
    <property type="component" value="Chromosome"/>
</dbReference>
<comment type="subcellular location">
    <subcellularLocation>
        <location evidence="8">Cytoplasm</location>
    </subcellularLocation>
</comment>
<dbReference type="PANTHER" id="PTHR30050">
    <property type="entry name" value="CHROMOSOMAL REPLICATION INITIATOR PROTEIN DNAA"/>
    <property type="match status" value="1"/>
</dbReference>
<evidence type="ECO:0000256" key="9">
    <source>
        <dbReference type="NCBIfam" id="TIGR00362"/>
    </source>
</evidence>
<evidence type="ECO:0000256" key="11">
    <source>
        <dbReference type="RuleBase" id="RU004227"/>
    </source>
</evidence>
<feature type="domain" description="AAA+ ATPase" evidence="13">
    <location>
        <begin position="148"/>
        <end position="279"/>
    </location>
</feature>
<organism evidence="15 16">
    <name type="scientific">Staphylococcus condimenti</name>
    <dbReference type="NCBI Taxonomy" id="70255"/>
    <lineage>
        <taxon>Bacteria</taxon>
        <taxon>Bacillati</taxon>
        <taxon>Bacillota</taxon>
        <taxon>Bacilli</taxon>
        <taxon>Bacillales</taxon>
        <taxon>Staphylococcaceae</taxon>
        <taxon>Staphylococcus</taxon>
    </lineage>
</organism>
<evidence type="ECO:0000256" key="1">
    <source>
        <dbReference type="ARBA" id="ARBA00006583"/>
    </source>
</evidence>
<dbReference type="InterPro" id="IPR038454">
    <property type="entry name" value="DnaA_N_sf"/>
</dbReference>
<dbReference type="InterPro" id="IPR013159">
    <property type="entry name" value="DnaA_C"/>
</dbReference>
<dbReference type="FunFam" id="1.10.1750.10:FF:000003">
    <property type="entry name" value="Chromosomal replication initiator protein DnaA"/>
    <property type="match status" value="1"/>
</dbReference>
<evidence type="ECO:0000256" key="12">
    <source>
        <dbReference type="SAM" id="MobiDB-lite"/>
    </source>
</evidence>
<dbReference type="CDD" id="cd00009">
    <property type="entry name" value="AAA"/>
    <property type="match status" value="1"/>
</dbReference>
<dbReference type="GO" id="GO:0006275">
    <property type="term" value="P:regulation of DNA replication"/>
    <property type="evidence" value="ECO:0007669"/>
    <property type="project" value="UniProtKB-UniRule"/>
</dbReference>
<comment type="similarity">
    <text evidence="1 8 11">Belongs to the DnaA family.</text>
</comment>
<gene>
    <name evidence="8 15" type="primary">dnaA</name>
    <name evidence="15" type="ORF">I6J05_10705</name>
</gene>
<comment type="function">
    <text evidence="8 10">Plays an essential role in the initiation and regulation of chromosomal replication. ATP-DnaA binds to the origin of replication (oriC) to initiate formation of the DNA replication initiation complex once per cell cycle. Binds the DnaA box (a 9 base pair repeat at the origin) and separates the double-stranded (ds)DNA. Forms a right-handed helical filament on oriC DNA; dsDNA binds to the exterior of the filament while single-stranded (ss)DNA is stabiized in the filament's interior. The ATP-DnaA-oriC complex binds and stabilizes one strand of the AT-rich DNA unwinding element (DUE), permitting loading of DNA polymerase. After initiation quickly degrades to an ADP-DnaA complex that is not apt for DNA replication. Binds acidic phospholipids.</text>
</comment>
<dbReference type="FunFam" id="3.40.50.300:FF:000150">
    <property type="entry name" value="Chromosomal replication initiator protein DnaA"/>
    <property type="match status" value="1"/>
</dbReference>
<keyword evidence="2 8" id="KW-0963">Cytoplasm</keyword>
<evidence type="ECO:0000256" key="2">
    <source>
        <dbReference type="ARBA" id="ARBA00022490"/>
    </source>
</evidence>
<dbReference type="KEGG" id="scv:A4G25_07820"/>
<feature type="region of interest" description="Domain IV, binds dsDNA" evidence="8">
    <location>
        <begin position="332"/>
        <end position="453"/>
    </location>
</feature>
<dbReference type="SMART" id="SM00760">
    <property type="entry name" value="Bac_DnaA_C"/>
    <property type="match status" value="1"/>
</dbReference>
<evidence type="ECO:0000259" key="13">
    <source>
        <dbReference type="SMART" id="SM00382"/>
    </source>
</evidence>
<keyword evidence="16" id="KW-1185">Reference proteome</keyword>
<feature type="region of interest" description="Disordered" evidence="12">
    <location>
        <begin position="92"/>
        <end position="114"/>
    </location>
</feature>
<dbReference type="GO" id="GO:0003688">
    <property type="term" value="F:DNA replication origin binding"/>
    <property type="evidence" value="ECO:0007669"/>
    <property type="project" value="UniProtKB-UniRule"/>
</dbReference>
<evidence type="ECO:0000256" key="5">
    <source>
        <dbReference type="ARBA" id="ARBA00022840"/>
    </source>
</evidence>
<feature type="compositionally biased region" description="Basic and acidic residues" evidence="12">
    <location>
        <begin position="92"/>
        <end position="103"/>
    </location>
</feature>
<reference evidence="15 16" key="1">
    <citation type="submission" date="2021-01" db="EMBL/GenBank/DDBJ databases">
        <title>FDA dAtabase for Regulatory Grade micrObial Sequences (FDA-ARGOS): Supporting development and validation of Infectious Disease Dx tests.</title>
        <authorList>
            <person name="Sproer C."/>
            <person name="Gronow S."/>
            <person name="Severitt S."/>
            <person name="Schroder I."/>
            <person name="Tallon L."/>
            <person name="Sadzewicz L."/>
            <person name="Zhao X."/>
            <person name="Boylan J."/>
            <person name="Ott S."/>
            <person name="Bowen H."/>
            <person name="Vavikolanu K."/>
            <person name="Mehta A."/>
            <person name="Aluvathingal J."/>
            <person name="Nadendla S."/>
            <person name="Lowell S."/>
            <person name="Myers T."/>
            <person name="Yan Y."/>
            <person name="Sichtig H."/>
        </authorList>
    </citation>
    <scope>NUCLEOTIDE SEQUENCE [LARGE SCALE GENOMIC DNA]</scope>
    <source>
        <strain evidence="15 16">FDAARGOS_1148</strain>
    </source>
</reference>
<dbReference type="SUPFAM" id="SSF52540">
    <property type="entry name" value="P-loop containing nucleoside triphosphate hydrolases"/>
    <property type="match status" value="1"/>
</dbReference>
<feature type="region of interest" description="Domain III, AAA+ region" evidence="8">
    <location>
        <begin position="115"/>
        <end position="331"/>
    </location>
</feature>
<feature type="binding site" evidence="8">
    <location>
        <position position="162"/>
    </location>
    <ligand>
        <name>ATP</name>
        <dbReference type="ChEBI" id="CHEBI:30616"/>
    </ligand>
</feature>
<dbReference type="InterPro" id="IPR018312">
    <property type="entry name" value="Chromosome_initiator_DnaA_CS"/>
</dbReference>
<comment type="caution">
    <text evidence="8">Lacks conserved residue(s) required for the propagation of feature annotation.</text>
</comment>
<dbReference type="InterPro" id="IPR020591">
    <property type="entry name" value="Chromosome_initiator_DnaA-like"/>
</dbReference>
<dbReference type="CDD" id="cd06571">
    <property type="entry name" value="Bac_DnaA_C"/>
    <property type="match status" value="1"/>
</dbReference>
<feature type="region of interest" description="Domain I, interacts with DnaA modulators" evidence="8">
    <location>
        <begin position="1"/>
        <end position="100"/>
    </location>
</feature>
<evidence type="ECO:0000256" key="7">
    <source>
        <dbReference type="ARBA" id="ARBA00023125"/>
    </source>
</evidence>
<dbReference type="PROSITE" id="PS01008">
    <property type="entry name" value="DNAA"/>
    <property type="match status" value="1"/>
</dbReference>
<dbReference type="Gene3D" id="3.40.50.300">
    <property type="entry name" value="P-loop containing nucleotide triphosphate hydrolases"/>
    <property type="match status" value="1"/>
</dbReference>
<dbReference type="Gene3D" id="3.30.300.180">
    <property type="match status" value="1"/>
</dbReference>